<organism evidence="1 2">
    <name type="scientific">Marinobacterium aestuariivivens</name>
    <dbReference type="NCBI Taxonomy" id="1698799"/>
    <lineage>
        <taxon>Bacteria</taxon>
        <taxon>Pseudomonadati</taxon>
        <taxon>Pseudomonadota</taxon>
        <taxon>Gammaproteobacteria</taxon>
        <taxon>Oceanospirillales</taxon>
        <taxon>Oceanospirillaceae</taxon>
        <taxon>Marinobacterium</taxon>
    </lineage>
</organism>
<dbReference type="Proteomes" id="UP001596422">
    <property type="component" value="Unassembled WGS sequence"/>
</dbReference>
<evidence type="ECO:0000313" key="1">
    <source>
        <dbReference type="EMBL" id="MFC6671553.1"/>
    </source>
</evidence>
<protein>
    <recommendedName>
        <fullName evidence="3">Acetyltransferase</fullName>
    </recommendedName>
</protein>
<accession>A0ABW2A282</accession>
<keyword evidence="2" id="KW-1185">Reference proteome</keyword>
<name>A0ABW2A282_9GAMM</name>
<sequence length="68" mass="7438">MNDPSDDRDHRLAASVRDACIQAALEAYENAGISGLCHEGRWELAVGEMRQIDLGRLLGELDKGDPES</sequence>
<dbReference type="EMBL" id="JBHSWE010000001">
    <property type="protein sequence ID" value="MFC6671553.1"/>
    <property type="molecule type" value="Genomic_DNA"/>
</dbReference>
<proteinExistence type="predicted"/>
<gene>
    <name evidence="1" type="ORF">ACFQDL_16850</name>
</gene>
<dbReference type="RefSeq" id="WP_379910056.1">
    <property type="nucleotide sequence ID" value="NZ_JBHSWE010000001.1"/>
</dbReference>
<evidence type="ECO:0008006" key="3">
    <source>
        <dbReference type="Google" id="ProtNLM"/>
    </source>
</evidence>
<reference evidence="2" key="1">
    <citation type="journal article" date="2019" name="Int. J. Syst. Evol. Microbiol.">
        <title>The Global Catalogue of Microorganisms (GCM) 10K type strain sequencing project: providing services to taxonomists for standard genome sequencing and annotation.</title>
        <authorList>
            <consortium name="The Broad Institute Genomics Platform"/>
            <consortium name="The Broad Institute Genome Sequencing Center for Infectious Disease"/>
            <person name="Wu L."/>
            <person name="Ma J."/>
        </authorList>
    </citation>
    <scope>NUCLEOTIDE SEQUENCE [LARGE SCALE GENOMIC DNA]</scope>
    <source>
        <strain evidence="2">NBRC 111756</strain>
    </source>
</reference>
<comment type="caution">
    <text evidence="1">The sequence shown here is derived from an EMBL/GenBank/DDBJ whole genome shotgun (WGS) entry which is preliminary data.</text>
</comment>
<evidence type="ECO:0000313" key="2">
    <source>
        <dbReference type="Proteomes" id="UP001596422"/>
    </source>
</evidence>